<dbReference type="Proteomes" id="UP000004994">
    <property type="component" value="Chromosome 5"/>
</dbReference>
<dbReference type="EnsemblPlants" id="Solyc05g025540.1.1">
    <property type="protein sequence ID" value="Solyc05g025540.1.1"/>
    <property type="gene ID" value="Solyc05g025540.1"/>
</dbReference>
<dbReference type="PaxDb" id="4081-Solyc05g025540.1.1"/>
<proteinExistence type="predicted"/>
<dbReference type="AlphaFoldDB" id="K4BZU2"/>
<accession>K4BZU2</accession>
<dbReference type="HOGENOM" id="CLU_2445069_0_0_1"/>
<dbReference type="Gramene" id="Solyc05g025540.1.1">
    <property type="protein sequence ID" value="Solyc05g025540.1.1"/>
    <property type="gene ID" value="Solyc05g025540.1"/>
</dbReference>
<evidence type="ECO:0000313" key="1">
    <source>
        <dbReference type="EnsemblPlants" id="Solyc05g025540.1.1"/>
    </source>
</evidence>
<organism evidence="1">
    <name type="scientific">Solanum lycopersicum</name>
    <name type="common">Tomato</name>
    <name type="synonym">Lycopersicon esculentum</name>
    <dbReference type="NCBI Taxonomy" id="4081"/>
    <lineage>
        <taxon>Eukaryota</taxon>
        <taxon>Viridiplantae</taxon>
        <taxon>Streptophyta</taxon>
        <taxon>Embryophyta</taxon>
        <taxon>Tracheophyta</taxon>
        <taxon>Spermatophyta</taxon>
        <taxon>Magnoliopsida</taxon>
        <taxon>eudicotyledons</taxon>
        <taxon>Gunneridae</taxon>
        <taxon>Pentapetalae</taxon>
        <taxon>asterids</taxon>
        <taxon>lamiids</taxon>
        <taxon>Solanales</taxon>
        <taxon>Solanaceae</taxon>
        <taxon>Solanoideae</taxon>
        <taxon>Solaneae</taxon>
        <taxon>Solanum</taxon>
        <taxon>Solanum subgen. Lycopersicon</taxon>
    </lineage>
</organism>
<reference evidence="1" key="2">
    <citation type="submission" date="2015-06" db="UniProtKB">
        <authorList>
            <consortium name="EnsemblPlants"/>
        </authorList>
    </citation>
    <scope>IDENTIFICATION</scope>
    <source>
        <strain evidence="1">cv. Heinz 1706</strain>
    </source>
</reference>
<name>K4BZU2_SOLLC</name>
<keyword evidence="2" id="KW-1185">Reference proteome</keyword>
<evidence type="ECO:0000313" key="2">
    <source>
        <dbReference type="Proteomes" id="UP000004994"/>
    </source>
</evidence>
<dbReference type="InParanoid" id="K4BZU2"/>
<sequence>MTHGQQFYPTHTVLATSTKGRQPQPRSAHIVHGMYASIDHGLQVLALFSLANVRQHEKKIVSFTQDMMPNGKHHQPRLACISRGRCASAW</sequence>
<protein>
    <submittedName>
        <fullName evidence="1">Uncharacterized protein</fullName>
    </submittedName>
</protein>
<reference evidence="1" key="1">
    <citation type="journal article" date="2012" name="Nature">
        <title>The tomato genome sequence provides insights into fleshy fruit evolution.</title>
        <authorList>
            <consortium name="Tomato Genome Consortium"/>
        </authorList>
    </citation>
    <scope>NUCLEOTIDE SEQUENCE [LARGE SCALE GENOMIC DNA]</scope>
    <source>
        <strain evidence="1">cv. Heinz 1706</strain>
    </source>
</reference>